<evidence type="ECO:0000313" key="2">
    <source>
        <dbReference type="Proteomes" id="UP001054889"/>
    </source>
</evidence>
<keyword evidence="2" id="KW-1185">Reference proteome</keyword>
<reference evidence="1" key="2">
    <citation type="submission" date="2021-12" db="EMBL/GenBank/DDBJ databases">
        <title>Resequencing data analysis of finger millet.</title>
        <authorList>
            <person name="Hatakeyama M."/>
            <person name="Aluri S."/>
            <person name="Balachadran M.T."/>
            <person name="Sivarajan S.R."/>
            <person name="Poveda L."/>
            <person name="Shimizu-Inatsugi R."/>
            <person name="Schlapbach R."/>
            <person name="Sreeman S.M."/>
            <person name="Shimizu K.K."/>
        </authorList>
    </citation>
    <scope>NUCLEOTIDE SEQUENCE</scope>
</reference>
<organism evidence="1 2">
    <name type="scientific">Eleusine coracana subsp. coracana</name>
    <dbReference type="NCBI Taxonomy" id="191504"/>
    <lineage>
        <taxon>Eukaryota</taxon>
        <taxon>Viridiplantae</taxon>
        <taxon>Streptophyta</taxon>
        <taxon>Embryophyta</taxon>
        <taxon>Tracheophyta</taxon>
        <taxon>Spermatophyta</taxon>
        <taxon>Magnoliopsida</taxon>
        <taxon>Liliopsida</taxon>
        <taxon>Poales</taxon>
        <taxon>Poaceae</taxon>
        <taxon>PACMAD clade</taxon>
        <taxon>Chloridoideae</taxon>
        <taxon>Cynodonteae</taxon>
        <taxon>Eleusininae</taxon>
        <taxon>Eleusine</taxon>
    </lineage>
</organism>
<sequence length="93" mass="9642">MSYWGVVAPVAGGSGTWGGAMTGGGRVAWAWANLSQGVVTPLATAAPVVLQRGCLRWLRAGTTAPPFLFDCFWILVVFSRSGCSPAPYGALLV</sequence>
<evidence type="ECO:0008006" key="3">
    <source>
        <dbReference type="Google" id="ProtNLM"/>
    </source>
</evidence>
<dbReference type="AlphaFoldDB" id="A0AAV5CCQ1"/>
<name>A0AAV5CCQ1_ELECO</name>
<accession>A0AAV5CCQ1</accession>
<comment type="caution">
    <text evidence="1">The sequence shown here is derived from an EMBL/GenBank/DDBJ whole genome shotgun (WGS) entry which is preliminary data.</text>
</comment>
<dbReference type="EMBL" id="BQKI01000006">
    <property type="protein sequence ID" value="GJM96116.1"/>
    <property type="molecule type" value="Genomic_DNA"/>
</dbReference>
<dbReference type="Proteomes" id="UP001054889">
    <property type="component" value="Unassembled WGS sequence"/>
</dbReference>
<evidence type="ECO:0000313" key="1">
    <source>
        <dbReference type="EMBL" id="GJM96116.1"/>
    </source>
</evidence>
<gene>
    <name evidence="1" type="primary">ga12927</name>
    <name evidence="1" type="ORF">PR202_ga12927</name>
</gene>
<reference evidence="1" key="1">
    <citation type="journal article" date="2018" name="DNA Res.">
        <title>Multiple hybrid de novo genome assembly of finger millet, an orphan allotetraploid crop.</title>
        <authorList>
            <person name="Hatakeyama M."/>
            <person name="Aluri S."/>
            <person name="Balachadran M.T."/>
            <person name="Sivarajan S.R."/>
            <person name="Patrignani A."/>
            <person name="Gruter S."/>
            <person name="Poveda L."/>
            <person name="Shimizu-Inatsugi R."/>
            <person name="Baeten J."/>
            <person name="Francoijs K.J."/>
            <person name="Nataraja K.N."/>
            <person name="Reddy Y.A.N."/>
            <person name="Phadnis S."/>
            <person name="Ravikumar R.L."/>
            <person name="Schlapbach R."/>
            <person name="Sreeman S.M."/>
            <person name="Shimizu K.K."/>
        </authorList>
    </citation>
    <scope>NUCLEOTIDE SEQUENCE</scope>
</reference>
<protein>
    <recommendedName>
        <fullName evidence="3">Secreted protein</fullName>
    </recommendedName>
</protein>
<proteinExistence type="predicted"/>